<keyword evidence="2" id="KW-1185">Reference proteome</keyword>
<dbReference type="EMBL" id="QBUD01000001">
    <property type="protein sequence ID" value="PUB19086.1"/>
    <property type="molecule type" value="Genomic_DNA"/>
</dbReference>
<dbReference type="PROSITE" id="PS51257">
    <property type="entry name" value="PROKAR_LIPOPROTEIN"/>
    <property type="match status" value="1"/>
</dbReference>
<name>A0A2T6KRA6_9RHOB</name>
<reference evidence="1 2" key="1">
    <citation type="submission" date="2018-04" db="EMBL/GenBank/DDBJ databases">
        <title>Genomic Encyclopedia of Archaeal and Bacterial Type Strains, Phase II (KMG-II): from individual species to whole genera.</title>
        <authorList>
            <person name="Goeker M."/>
        </authorList>
    </citation>
    <scope>NUCLEOTIDE SEQUENCE [LARGE SCALE GENOMIC DNA]</scope>
    <source>
        <strain evidence="1 2">DSM 29955</strain>
    </source>
</reference>
<proteinExistence type="predicted"/>
<comment type="caution">
    <text evidence="1">The sequence shown here is derived from an EMBL/GenBank/DDBJ whole genome shotgun (WGS) entry which is preliminary data.</text>
</comment>
<accession>A0A2T6KRA6</accession>
<dbReference type="AlphaFoldDB" id="A0A2T6KRA6"/>
<evidence type="ECO:0008006" key="3">
    <source>
        <dbReference type="Google" id="ProtNLM"/>
    </source>
</evidence>
<protein>
    <recommendedName>
        <fullName evidence="3">Lipoprotein</fullName>
    </recommendedName>
</protein>
<gene>
    <name evidence="1" type="ORF">C8N45_101677</name>
</gene>
<sequence length="162" mass="16913">MRMTSLAFASATVVSGCASSFESTVCAQVIRSQGEPFARFEALPAHDLGNGRVLTATSRTMKQAAGNLVFADDLILTDCRSGEQLTLTSASRNGGGETLVDQRAAARQILNNGAVGHMAQLRSDAVALGIPAATSTGTQETCGCNALYPELRGTKTEYEGPR</sequence>
<organism evidence="1 2">
    <name type="scientific">Yoonia sediminilitoris</name>
    <dbReference type="NCBI Taxonomy" id="1286148"/>
    <lineage>
        <taxon>Bacteria</taxon>
        <taxon>Pseudomonadati</taxon>
        <taxon>Pseudomonadota</taxon>
        <taxon>Alphaproteobacteria</taxon>
        <taxon>Rhodobacterales</taxon>
        <taxon>Paracoccaceae</taxon>
        <taxon>Yoonia</taxon>
    </lineage>
</organism>
<evidence type="ECO:0000313" key="2">
    <source>
        <dbReference type="Proteomes" id="UP000244523"/>
    </source>
</evidence>
<evidence type="ECO:0000313" key="1">
    <source>
        <dbReference type="EMBL" id="PUB19086.1"/>
    </source>
</evidence>
<dbReference type="Proteomes" id="UP000244523">
    <property type="component" value="Unassembled WGS sequence"/>
</dbReference>